<dbReference type="STRING" id="1802662.A2736_01270"/>
<feature type="compositionally biased region" description="Polar residues" evidence="3">
    <location>
        <begin position="11"/>
        <end position="20"/>
    </location>
</feature>
<feature type="repeat" description="TPR" evidence="1">
    <location>
        <begin position="745"/>
        <end position="778"/>
    </location>
</feature>
<feature type="transmembrane region" description="Helical" evidence="4">
    <location>
        <begin position="121"/>
        <end position="139"/>
    </location>
</feature>
<dbReference type="InterPro" id="IPR019734">
    <property type="entry name" value="TPR_rpt"/>
</dbReference>
<comment type="caution">
    <text evidence="5">The sequence shown here is derived from an EMBL/GenBank/DDBJ whole genome shotgun (WGS) entry which is preliminary data.</text>
</comment>
<feature type="transmembrane region" description="Helical" evidence="4">
    <location>
        <begin position="500"/>
        <end position="522"/>
    </location>
</feature>
<evidence type="ECO:0000313" key="6">
    <source>
        <dbReference type="Proteomes" id="UP000177503"/>
    </source>
</evidence>
<keyword evidence="4" id="KW-0812">Transmembrane</keyword>
<feature type="transmembrane region" description="Helical" evidence="4">
    <location>
        <begin position="223"/>
        <end position="240"/>
    </location>
</feature>
<feature type="transmembrane region" description="Helical" evidence="4">
    <location>
        <begin position="252"/>
        <end position="268"/>
    </location>
</feature>
<feature type="region of interest" description="Disordered" evidence="3">
    <location>
        <begin position="823"/>
        <end position="843"/>
    </location>
</feature>
<dbReference type="Proteomes" id="UP000177503">
    <property type="component" value="Unassembled WGS sequence"/>
</dbReference>
<evidence type="ECO:0000256" key="4">
    <source>
        <dbReference type="SAM" id="Phobius"/>
    </source>
</evidence>
<gene>
    <name evidence="5" type="ORF">A2736_01270</name>
</gene>
<feature type="transmembrane region" description="Helical" evidence="4">
    <location>
        <begin position="90"/>
        <end position="109"/>
    </location>
</feature>
<dbReference type="InterPro" id="IPR011990">
    <property type="entry name" value="TPR-like_helical_dom_sf"/>
</dbReference>
<keyword evidence="2" id="KW-0175">Coiled coil</keyword>
<evidence type="ECO:0000256" key="1">
    <source>
        <dbReference type="PROSITE-ProRule" id="PRU00339"/>
    </source>
</evidence>
<evidence type="ECO:0000313" key="5">
    <source>
        <dbReference type="EMBL" id="OGN00163.1"/>
    </source>
</evidence>
<protein>
    <submittedName>
        <fullName evidence="5">Uncharacterized protein</fullName>
    </submittedName>
</protein>
<dbReference type="SMART" id="SM00028">
    <property type="entry name" value="TPR"/>
    <property type="match status" value="3"/>
</dbReference>
<dbReference type="Pfam" id="PF13181">
    <property type="entry name" value="TPR_8"/>
    <property type="match status" value="1"/>
</dbReference>
<feature type="transmembrane region" description="Helical" evidence="4">
    <location>
        <begin position="154"/>
        <end position="173"/>
    </location>
</feature>
<dbReference type="PROSITE" id="PS50005">
    <property type="entry name" value="TPR"/>
    <property type="match status" value="2"/>
</dbReference>
<feature type="transmembrane region" description="Helical" evidence="4">
    <location>
        <begin position="59"/>
        <end position="78"/>
    </location>
</feature>
<dbReference type="PANTHER" id="PTHR12558:SF13">
    <property type="entry name" value="CELL DIVISION CYCLE PROTEIN 27 HOMOLOG"/>
    <property type="match status" value="1"/>
</dbReference>
<reference evidence="5 6" key="1">
    <citation type="journal article" date="2016" name="Nat. Commun.">
        <title>Thousands of microbial genomes shed light on interconnected biogeochemical processes in an aquifer system.</title>
        <authorList>
            <person name="Anantharaman K."/>
            <person name="Brown C.T."/>
            <person name="Hug L.A."/>
            <person name="Sharon I."/>
            <person name="Castelle C.J."/>
            <person name="Probst A.J."/>
            <person name="Thomas B.C."/>
            <person name="Singh A."/>
            <person name="Wilkins M.J."/>
            <person name="Karaoz U."/>
            <person name="Brodie E.L."/>
            <person name="Williams K.H."/>
            <person name="Hubbard S.S."/>
            <person name="Banfield J.F."/>
        </authorList>
    </citation>
    <scope>NUCLEOTIDE SEQUENCE [LARGE SCALE GENOMIC DNA]</scope>
</reference>
<dbReference type="SUPFAM" id="SSF48452">
    <property type="entry name" value="TPR-like"/>
    <property type="match status" value="1"/>
</dbReference>
<feature type="transmembrane region" description="Helical" evidence="4">
    <location>
        <begin position="311"/>
        <end position="334"/>
    </location>
</feature>
<sequence>MNFMEEENFEPTLTASSGTSDEGWMAAENVEIAGTEKPELLTPPHSEALEKKNTVYEKIARWCAVAAIFLAPLFFLPWTTGILELNKQAFLTVITGAGLVFWFLHVIISGQMAIRRSSVDWGVLAFFGSVTLATIFSLTRFKSLFGLSTSLSDSLLAVGNLTILYFLTVNLFGKGAKLKLILSASIWLALLFGLLQMLGLYIFKYLNISILGFTFSRVFNTVGSLNTLGMVAALSLPLFSRGRMDKGRLRKYMNISGTAIAFAVLFILNWWVLWAAAVAGMVAIIIFDSLRTAELKSLNVSKLQSFRISKFLFPMTVIVLAVFLTIVGLNLSVIKKNFPVEVGPSFSLSGNVTKSVLSESPILGYGPENFSLAFDQFGAGKLAGSSLSGLKFFDATAQVINFAVHGGAVMVLGFLFLLWMILLTIKKGLAAGGKDYTGTATAFSGAPPTAVVAALVAVTVAMFIYPANLTLSFFFYALLALLVLSSGGEKKLYDIEEKAVVSLVSSLGFVGTLILVLVELYFGATLYVADIKYAKALGEKDVSKQVDFLAQAINLNGNDDRYYRSASQAALNLLAKELNAKVDKNDTQQGARIQNYMSSAINLAKRATEIAPRETNNWANLGSVYQGLIGLVGGVDELSGTAYAKAAELRPGDANIYNAIGNVFLGKADLLFRLAASGSANAQQLRSEAGSALQKAEENYKKATEISNNFGLAIYNLGVVYDRQGKLNEAIKQLEKIVPFNSNQPNLAFELGLLYYRNNQKNKAFDQLQRAILLSPNFSNARWYLALLFEERKDLPSAIEQLEKIMDLPENKDNQVVSGKLNELKSGRTTIPPQKVLDQKPLQ</sequence>
<dbReference type="AlphaFoldDB" id="A0A1F8EH80"/>
<keyword evidence="4" id="KW-1133">Transmembrane helix</keyword>
<dbReference type="PANTHER" id="PTHR12558">
    <property type="entry name" value="CELL DIVISION CYCLE 16,23,27"/>
    <property type="match status" value="1"/>
</dbReference>
<name>A0A1F8EH80_9BACT</name>
<dbReference type="Gene3D" id="1.25.40.10">
    <property type="entry name" value="Tetratricopeptide repeat domain"/>
    <property type="match status" value="3"/>
</dbReference>
<evidence type="ECO:0000256" key="2">
    <source>
        <dbReference type="SAM" id="Coils"/>
    </source>
</evidence>
<keyword evidence="1" id="KW-0802">TPR repeat</keyword>
<accession>A0A1F8EH80</accession>
<feature type="transmembrane region" description="Helical" evidence="4">
    <location>
        <begin position="446"/>
        <end position="465"/>
    </location>
</feature>
<proteinExistence type="predicted"/>
<feature type="transmembrane region" description="Helical" evidence="4">
    <location>
        <begin position="180"/>
        <end position="203"/>
    </location>
</feature>
<feature type="region of interest" description="Disordered" evidence="3">
    <location>
        <begin position="1"/>
        <end position="20"/>
    </location>
</feature>
<feature type="repeat" description="TPR" evidence="1">
    <location>
        <begin position="711"/>
        <end position="744"/>
    </location>
</feature>
<organism evidence="5 6">
    <name type="scientific">Candidatus Yanofskybacteria bacterium RIFCSPHIGHO2_01_FULL_41_27</name>
    <dbReference type="NCBI Taxonomy" id="1802662"/>
    <lineage>
        <taxon>Bacteria</taxon>
        <taxon>Candidatus Yanofskyibacteriota</taxon>
    </lineage>
</organism>
<feature type="coiled-coil region" evidence="2">
    <location>
        <begin position="679"/>
        <end position="706"/>
    </location>
</feature>
<feature type="transmembrane region" description="Helical" evidence="4">
    <location>
        <begin position="402"/>
        <end position="425"/>
    </location>
</feature>
<dbReference type="Pfam" id="PF13432">
    <property type="entry name" value="TPR_16"/>
    <property type="match status" value="1"/>
</dbReference>
<dbReference type="EMBL" id="MGJC01000011">
    <property type="protein sequence ID" value="OGN00163.1"/>
    <property type="molecule type" value="Genomic_DNA"/>
</dbReference>
<keyword evidence="4" id="KW-0472">Membrane</keyword>
<evidence type="ECO:0000256" key="3">
    <source>
        <dbReference type="SAM" id="MobiDB-lite"/>
    </source>
</evidence>
<feature type="transmembrane region" description="Helical" evidence="4">
    <location>
        <begin position="471"/>
        <end position="488"/>
    </location>
</feature>